<reference evidence="1" key="1">
    <citation type="journal article" date="2014" name="Front. Microbiol.">
        <title>High frequency of phylogenetically diverse reductive dehalogenase-homologous genes in deep subseafloor sedimentary metagenomes.</title>
        <authorList>
            <person name="Kawai M."/>
            <person name="Futagami T."/>
            <person name="Toyoda A."/>
            <person name="Takaki Y."/>
            <person name="Nishi S."/>
            <person name="Hori S."/>
            <person name="Arai W."/>
            <person name="Tsubouchi T."/>
            <person name="Morono Y."/>
            <person name="Uchiyama I."/>
            <person name="Ito T."/>
            <person name="Fujiyama A."/>
            <person name="Inagaki F."/>
            <person name="Takami H."/>
        </authorList>
    </citation>
    <scope>NUCLEOTIDE SEQUENCE</scope>
    <source>
        <strain evidence="1">Expedition CK06-06</strain>
    </source>
</reference>
<dbReference type="AlphaFoldDB" id="X1EM43"/>
<evidence type="ECO:0000313" key="1">
    <source>
        <dbReference type="EMBL" id="GAH34416.1"/>
    </source>
</evidence>
<gene>
    <name evidence="1" type="ORF">S03H2_25644</name>
</gene>
<protein>
    <submittedName>
        <fullName evidence="1">Uncharacterized protein</fullName>
    </submittedName>
</protein>
<accession>X1EM43</accession>
<dbReference type="EMBL" id="BARU01014583">
    <property type="protein sequence ID" value="GAH34416.1"/>
    <property type="molecule type" value="Genomic_DNA"/>
</dbReference>
<organism evidence="1">
    <name type="scientific">marine sediment metagenome</name>
    <dbReference type="NCBI Taxonomy" id="412755"/>
    <lineage>
        <taxon>unclassified sequences</taxon>
        <taxon>metagenomes</taxon>
        <taxon>ecological metagenomes</taxon>
    </lineage>
</organism>
<proteinExistence type="predicted"/>
<comment type="caution">
    <text evidence="1">The sequence shown here is derived from an EMBL/GenBank/DDBJ whole genome shotgun (WGS) entry which is preliminary data.</text>
</comment>
<name>X1EM43_9ZZZZ</name>
<sequence>SEALNDTRVNINTNIEWRINAVLDYDDHPLGAGDGISCSWGALAWDAGNSWFDISHTEATVQGVTITLTTGSEATYGITSFSENITETTGIFDRIMVYDEALNDSRVNLNDVIEGRYKAVLDYDDHDLGAGDQLNNSRGATTWDAGN</sequence>
<feature type="non-terminal residue" evidence="1">
    <location>
        <position position="1"/>
    </location>
</feature>
<feature type="non-terminal residue" evidence="1">
    <location>
        <position position="147"/>
    </location>
</feature>